<sequence>MSALVTNPHVLAAAQYVPEWIGVDRTRFICLDRNECTQPMSNTVSAALVQQVTKGVNLYPDDTLAYAPLAEYCGVPESFLLATNGSDQAIDLVMRCFLGPGDRLLLAMPGFSVFKLVAELTGATLQEVPFVGDQLEFPYEDFSAALASRPRAIVFINPNNPTGTPVDLAYIEQTAADHPDLPVIVDEAYFEFTGSTVAPLIATHRNIIVLRTFSKAFAMAGLRFGYVIAAPEIIKQLAKIRNPFDVNSLAVTAAIAQLQAIDEVRRYVDETMQSVKPDVVRFLTDRGLTFVDGAANFLLVRPRNSAAAVRHLGDAGVLVRSMSQPPLNGTFRVSMGTRDEMDRFRDVFDEYLKAGLDE</sequence>
<evidence type="ECO:0000256" key="6">
    <source>
        <dbReference type="ARBA" id="ARBA00022605"/>
    </source>
</evidence>
<comment type="cofactor">
    <cofactor evidence="1 11">
        <name>pyridoxal 5'-phosphate</name>
        <dbReference type="ChEBI" id="CHEBI:597326"/>
    </cofactor>
</comment>
<name>A0ABN2TW92_9ACTN</name>
<dbReference type="InterPro" id="IPR001917">
    <property type="entry name" value="Aminotrans_II_pyridoxalP_BS"/>
</dbReference>
<dbReference type="InterPro" id="IPR015424">
    <property type="entry name" value="PyrdxlP-dep_Trfase"/>
</dbReference>
<evidence type="ECO:0000259" key="12">
    <source>
        <dbReference type="Pfam" id="PF00155"/>
    </source>
</evidence>
<dbReference type="RefSeq" id="WP_344665144.1">
    <property type="nucleotide sequence ID" value="NZ_BAAAQN010000008.1"/>
</dbReference>
<dbReference type="PANTHER" id="PTHR43643">
    <property type="entry name" value="HISTIDINOL-PHOSPHATE AMINOTRANSFERASE 2"/>
    <property type="match status" value="1"/>
</dbReference>
<dbReference type="InterPro" id="IPR015421">
    <property type="entry name" value="PyrdxlP-dep_Trfase_major"/>
</dbReference>
<evidence type="ECO:0000256" key="3">
    <source>
        <dbReference type="ARBA" id="ARBA00007970"/>
    </source>
</evidence>
<evidence type="ECO:0000256" key="2">
    <source>
        <dbReference type="ARBA" id="ARBA00005011"/>
    </source>
</evidence>
<dbReference type="EMBL" id="BAAAQN010000008">
    <property type="protein sequence ID" value="GAA2021973.1"/>
    <property type="molecule type" value="Genomic_DNA"/>
</dbReference>
<feature type="domain" description="Aminotransferase class I/classII large" evidence="12">
    <location>
        <begin position="31"/>
        <end position="346"/>
    </location>
</feature>
<dbReference type="Pfam" id="PF00155">
    <property type="entry name" value="Aminotran_1_2"/>
    <property type="match status" value="1"/>
</dbReference>
<evidence type="ECO:0000256" key="1">
    <source>
        <dbReference type="ARBA" id="ARBA00001933"/>
    </source>
</evidence>
<keyword evidence="5" id="KW-0032">Aminotransferase</keyword>
<evidence type="ECO:0000313" key="13">
    <source>
        <dbReference type="EMBL" id="GAA2021973.1"/>
    </source>
</evidence>
<dbReference type="Gene3D" id="3.90.1150.10">
    <property type="entry name" value="Aspartate Aminotransferase, domain 1"/>
    <property type="match status" value="1"/>
</dbReference>
<dbReference type="PANTHER" id="PTHR43643:SF6">
    <property type="entry name" value="HISTIDINOL-PHOSPHATE AMINOTRANSFERASE"/>
    <property type="match status" value="1"/>
</dbReference>
<comment type="similarity">
    <text evidence="3">Belongs to the class-II pyridoxal-phosphate-dependent aminotransferase family. Histidinol-phosphate aminotransferase subfamily.</text>
</comment>
<dbReference type="CDD" id="cd00609">
    <property type="entry name" value="AAT_like"/>
    <property type="match status" value="1"/>
</dbReference>
<keyword evidence="7" id="KW-0808">Transferase</keyword>
<comment type="caution">
    <text evidence="13">The sequence shown here is derived from an EMBL/GenBank/DDBJ whole genome shotgun (WGS) entry which is preliminary data.</text>
</comment>
<dbReference type="EC" id="2.6.1.9" evidence="4"/>
<evidence type="ECO:0000256" key="10">
    <source>
        <dbReference type="ARBA" id="ARBA00047481"/>
    </source>
</evidence>
<dbReference type="SUPFAM" id="SSF53383">
    <property type="entry name" value="PLP-dependent transferases"/>
    <property type="match status" value="1"/>
</dbReference>
<gene>
    <name evidence="13" type="ORF">GCM10009839_18990</name>
</gene>
<evidence type="ECO:0000256" key="8">
    <source>
        <dbReference type="ARBA" id="ARBA00022898"/>
    </source>
</evidence>
<dbReference type="InterPro" id="IPR015422">
    <property type="entry name" value="PyrdxlP-dep_Trfase_small"/>
</dbReference>
<dbReference type="InterPro" id="IPR050106">
    <property type="entry name" value="HistidinolP_aminotransfase"/>
</dbReference>
<dbReference type="InterPro" id="IPR004839">
    <property type="entry name" value="Aminotransferase_I/II_large"/>
</dbReference>
<keyword evidence="6" id="KW-0028">Amino-acid biosynthesis</keyword>
<keyword evidence="9" id="KW-0368">Histidine biosynthesis</keyword>
<accession>A0ABN2TW92</accession>
<comment type="catalytic activity">
    <reaction evidence="10">
        <text>L-histidinol phosphate + 2-oxoglutarate = 3-(imidazol-4-yl)-2-oxopropyl phosphate + L-glutamate</text>
        <dbReference type="Rhea" id="RHEA:23744"/>
        <dbReference type="ChEBI" id="CHEBI:16810"/>
        <dbReference type="ChEBI" id="CHEBI:29985"/>
        <dbReference type="ChEBI" id="CHEBI:57766"/>
        <dbReference type="ChEBI" id="CHEBI:57980"/>
        <dbReference type="EC" id="2.6.1.9"/>
    </reaction>
</comment>
<keyword evidence="14" id="KW-1185">Reference proteome</keyword>
<evidence type="ECO:0000256" key="11">
    <source>
        <dbReference type="RuleBase" id="RU003693"/>
    </source>
</evidence>
<evidence type="ECO:0000256" key="5">
    <source>
        <dbReference type="ARBA" id="ARBA00022576"/>
    </source>
</evidence>
<dbReference type="Proteomes" id="UP001500751">
    <property type="component" value="Unassembled WGS sequence"/>
</dbReference>
<keyword evidence="8 11" id="KW-0663">Pyridoxal phosphate</keyword>
<evidence type="ECO:0000256" key="9">
    <source>
        <dbReference type="ARBA" id="ARBA00023102"/>
    </source>
</evidence>
<evidence type="ECO:0000256" key="7">
    <source>
        <dbReference type="ARBA" id="ARBA00022679"/>
    </source>
</evidence>
<evidence type="ECO:0000256" key="4">
    <source>
        <dbReference type="ARBA" id="ARBA00012748"/>
    </source>
</evidence>
<evidence type="ECO:0000313" key="14">
    <source>
        <dbReference type="Proteomes" id="UP001500751"/>
    </source>
</evidence>
<protein>
    <recommendedName>
        <fullName evidence="4">histidinol-phosphate transaminase</fullName>
        <ecNumber evidence="4">2.6.1.9</ecNumber>
    </recommendedName>
</protein>
<dbReference type="Gene3D" id="3.40.640.10">
    <property type="entry name" value="Type I PLP-dependent aspartate aminotransferase-like (Major domain)"/>
    <property type="match status" value="1"/>
</dbReference>
<comment type="pathway">
    <text evidence="2">Amino-acid biosynthesis; L-histidine biosynthesis; L-histidine from 5-phospho-alpha-D-ribose 1-diphosphate: step 7/9.</text>
</comment>
<proteinExistence type="inferred from homology"/>
<dbReference type="PROSITE" id="PS00599">
    <property type="entry name" value="AA_TRANSFER_CLASS_2"/>
    <property type="match status" value="1"/>
</dbReference>
<reference evidence="13 14" key="1">
    <citation type="journal article" date="2019" name="Int. J. Syst. Evol. Microbiol.">
        <title>The Global Catalogue of Microorganisms (GCM) 10K type strain sequencing project: providing services to taxonomists for standard genome sequencing and annotation.</title>
        <authorList>
            <consortium name="The Broad Institute Genomics Platform"/>
            <consortium name="The Broad Institute Genome Sequencing Center for Infectious Disease"/>
            <person name="Wu L."/>
            <person name="Ma J."/>
        </authorList>
    </citation>
    <scope>NUCLEOTIDE SEQUENCE [LARGE SCALE GENOMIC DNA]</scope>
    <source>
        <strain evidence="13 14">JCM 16014</strain>
    </source>
</reference>
<organism evidence="13 14">
    <name type="scientific">Catenulispora yoronensis</name>
    <dbReference type="NCBI Taxonomy" id="450799"/>
    <lineage>
        <taxon>Bacteria</taxon>
        <taxon>Bacillati</taxon>
        <taxon>Actinomycetota</taxon>
        <taxon>Actinomycetes</taxon>
        <taxon>Catenulisporales</taxon>
        <taxon>Catenulisporaceae</taxon>
        <taxon>Catenulispora</taxon>
    </lineage>
</organism>